<keyword evidence="1" id="KW-0472">Membrane</keyword>
<sequence length="252" mass="26078">MIFADAHSGSAFLAAFLASLVEFVEALTIVLAVGTVRGWRSAFLGAGLGAALLVALILLLGPTLGLIPITWLQLTVGVLLLLFGIRWLRKAILRAAGIIALHDEEKIYQKETAELRRAGLTRFGGFDAVATATAFKAVTLEGLEVVFIVIAVGATGGKLVPAGIGAGAALAAVLLLGLLIHKPLTKVPENGLKLVVGVMISAFGVFWIGEGLGTPWPGADWAIPALGLGFLAAALSAIALVRMSLARQESRS</sequence>
<keyword evidence="3" id="KW-1185">Reference proteome</keyword>
<evidence type="ECO:0008006" key="4">
    <source>
        <dbReference type="Google" id="ProtNLM"/>
    </source>
</evidence>
<feature type="transmembrane region" description="Helical" evidence="1">
    <location>
        <begin position="126"/>
        <end position="153"/>
    </location>
</feature>
<evidence type="ECO:0000313" key="3">
    <source>
        <dbReference type="Proteomes" id="UP000326202"/>
    </source>
</evidence>
<keyword evidence="1" id="KW-1133">Transmembrane helix</keyword>
<accession>A0A5J6MH17</accession>
<proteinExistence type="predicted"/>
<dbReference type="OrthoDB" id="571245at2"/>
<dbReference type="AlphaFoldDB" id="A0A5J6MH17"/>
<dbReference type="EMBL" id="CP042906">
    <property type="protein sequence ID" value="QEX16802.1"/>
    <property type="molecule type" value="Genomic_DNA"/>
</dbReference>
<feature type="transmembrane region" description="Helical" evidence="1">
    <location>
        <begin position="41"/>
        <end position="60"/>
    </location>
</feature>
<feature type="transmembrane region" description="Helical" evidence="1">
    <location>
        <begin position="12"/>
        <end position="34"/>
    </location>
</feature>
<name>A0A5J6MH17_9PROT</name>
<gene>
    <name evidence="2" type="ORF">FRZ44_20970</name>
</gene>
<feature type="transmembrane region" description="Helical" evidence="1">
    <location>
        <begin position="192"/>
        <end position="209"/>
    </location>
</feature>
<feature type="transmembrane region" description="Helical" evidence="1">
    <location>
        <begin position="221"/>
        <end position="241"/>
    </location>
</feature>
<dbReference type="Proteomes" id="UP000326202">
    <property type="component" value="Chromosome"/>
</dbReference>
<organism evidence="2 3">
    <name type="scientific">Hypericibacter terrae</name>
    <dbReference type="NCBI Taxonomy" id="2602015"/>
    <lineage>
        <taxon>Bacteria</taxon>
        <taxon>Pseudomonadati</taxon>
        <taxon>Pseudomonadota</taxon>
        <taxon>Alphaproteobacteria</taxon>
        <taxon>Rhodospirillales</taxon>
        <taxon>Dongiaceae</taxon>
        <taxon>Hypericibacter</taxon>
    </lineage>
</organism>
<evidence type="ECO:0000313" key="2">
    <source>
        <dbReference type="EMBL" id="QEX16802.1"/>
    </source>
</evidence>
<protein>
    <recommendedName>
        <fullName evidence="4">GDT1 family protein</fullName>
    </recommendedName>
</protein>
<reference evidence="2 3" key="1">
    <citation type="submission" date="2019-08" db="EMBL/GenBank/DDBJ databases">
        <title>Hyperibacter terrae gen. nov., sp. nov. and Hyperibacter viscosus sp. nov., two new members in the family Rhodospirillaceae isolated from the rhizosphere of Hypericum perforatum.</title>
        <authorList>
            <person name="Noviana Z."/>
        </authorList>
    </citation>
    <scope>NUCLEOTIDE SEQUENCE [LARGE SCALE GENOMIC DNA]</scope>
    <source>
        <strain evidence="2 3">R5913</strain>
    </source>
</reference>
<dbReference type="KEGG" id="htq:FRZ44_20970"/>
<feature type="transmembrane region" description="Helical" evidence="1">
    <location>
        <begin position="66"/>
        <end position="85"/>
    </location>
</feature>
<evidence type="ECO:0000256" key="1">
    <source>
        <dbReference type="SAM" id="Phobius"/>
    </source>
</evidence>
<feature type="transmembrane region" description="Helical" evidence="1">
    <location>
        <begin position="159"/>
        <end position="180"/>
    </location>
</feature>
<keyword evidence="1" id="KW-0812">Transmembrane</keyword>
<dbReference type="RefSeq" id="WP_151177115.1">
    <property type="nucleotide sequence ID" value="NZ_CP042906.1"/>
</dbReference>